<feature type="active site" description="Proton acceptor" evidence="5">
    <location>
        <position position="236"/>
    </location>
</feature>
<organism evidence="9 10">
    <name type="scientific">Dimargaris verticillata</name>
    <dbReference type="NCBI Taxonomy" id="2761393"/>
    <lineage>
        <taxon>Eukaryota</taxon>
        <taxon>Fungi</taxon>
        <taxon>Fungi incertae sedis</taxon>
        <taxon>Zoopagomycota</taxon>
        <taxon>Kickxellomycotina</taxon>
        <taxon>Dimargaritomycetes</taxon>
        <taxon>Dimargaritales</taxon>
        <taxon>Dimargaritaceae</taxon>
        <taxon>Dimargaris</taxon>
    </lineage>
</organism>
<dbReference type="GO" id="GO:0016020">
    <property type="term" value="C:membrane"/>
    <property type="evidence" value="ECO:0007669"/>
    <property type="project" value="TreeGrafter"/>
</dbReference>
<keyword evidence="8" id="KW-0472">Membrane</keyword>
<dbReference type="Gene3D" id="3.30.420.150">
    <property type="entry name" value="Exopolyphosphatase. Domain 2"/>
    <property type="match status" value="1"/>
</dbReference>
<dbReference type="GO" id="GO:0004382">
    <property type="term" value="F:GDP phosphatase activity"/>
    <property type="evidence" value="ECO:0007669"/>
    <property type="project" value="UniProtKB-EC"/>
</dbReference>
<dbReference type="PANTHER" id="PTHR11782">
    <property type="entry name" value="ADENOSINE/GUANOSINE DIPHOSPHATASE"/>
    <property type="match status" value="1"/>
</dbReference>
<dbReference type="GO" id="GO:0017111">
    <property type="term" value="F:ribonucleoside triphosphate phosphatase activity"/>
    <property type="evidence" value="ECO:0007669"/>
    <property type="project" value="TreeGrafter"/>
</dbReference>
<dbReference type="InterPro" id="IPR000407">
    <property type="entry name" value="GDA1_CD39_NTPase"/>
</dbReference>
<dbReference type="GO" id="GO:0045134">
    <property type="term" value="F:UDP phosphatase activity"/>
    <property type="evidence" value="ECO:0007669"/>
    <property type="project" value="TreeGrafter"/>
</dbReference>
<dbReference type="Gene3D" id="3.30.420.40">
    <property type="match status" value="1"/>
</dbReference>
<evidence type="ECO:0000256" key="1">
    <source>
        <dbReference type="ARBA" id="ARBA00009283"/>
    </source>
</evidence>
<dbReference type="PANTHER" id="PTHR11782:SF83">
    <property type="entry name" value="GUANOSINE-DIPHOSPHATASE"/>
    <property type="match status" value="1"/>
</dbReference>
<dbReference type="GO" id="GO:0005524">
    <property type="term" value="F:ATP binding"/>
    <property type="evidence" value="ECO:0007669"/>
    <property type="project" value="UniProtKB-KW"/>
</dbReference>
<evidence type="ECO:0000313" key="9">
    <source>
        <dbReference type="EMBL" id="KAJ1976333.1"/>
    </source>
</evidence>
<dbReference type="CDD" id="cd24040">
    <property type="entry name" value="ASKHA_NBD_GDA1"/>
    <property type="match status" value="1"/>
</dbReference>
<feature type="binding site" evidence="6">
    <location>
        <begin position="267"/>
        <end position="271"/>
    </location>
    <ligand>
        <name>ATP</name>
        <dbReference type="ChEBI" id="CHEBI:30616"/>
    </ligand>
</feature>
<evidence type="ECO:0000256" key="4">
    <source>
        <dbReference type="ARBA" id="ARBA00038903"/>
    </source>
</evidence>
<evidence type="ECO:0000256" key="6">
    <source>
        <dbReference type="PIRSR" id="PIRSR600407-2"/>
    </source>
</evidence>
<accession>A0A9W8B548</accession>
<dbReference type="GO" id="GO:0005794">
    <property type="term" value="C:Golgi apparatus"/>
    <property type="evidence" value="ECO:0007669"/>
    <property type="project" value="TreeGrafter"/>
</dbReference>
<keyword evidence="10" id="KW-1185">Reference proteome</keyword>
<dbReference type="GO" id="GO:0009134">
    <property type="term" value="P:nucleoside diphosphate catabolic process"/>
    <property type="evidence" value="ECO:0007669"/>
    <property type="project" value="TreeGrafter"/>
</dbReference>
<dbReference type="Proteomes" id="UP001151582">
    <property type="component" value="Unassembled WGS sequence"/>
</dbReference>
<evidence type="ECO:0000256" key="7">
    <source>
        <dbReference type="RuleBase" id="RU003833"/>
    </source>
</evidence>
<keyword evidence="8" id="KW-0812">Transmembrane</keyword>
<comment type="function">
    <text evidence="3">After transfer of sugars to endogenous macromolecular acceptors, the enzyme converts nucleoside diphosphates to nucleoside monophosphates which in turn exit the Golgi lumen in a coupled antiporter reaction, allowing entry of additional nucleotide sugar from the cytosol.</text>
</comment>
<dbReference type="Pfam" id="PF01150">
    <property type="entry name" value="GDA1_CD39"/>
    <property type="match status" value="1"/>
</dbReference>
<evidence type="ECO:0000256" key="2">
    <source>
        <dbReference type="ARBA" id="ARBA00022801"/>
    </source>
</evidence>
<comment type="caution">
    <text evidence="9">The sequence shown here is derived from an EMBL/GenBank/DDBJ whole genome shotgun (WGS) entry which is preliminary data.</text>
</comment>
<evidence type="ECO:0000256" key="3">
    <source>
        <dbReference type="ARBA" id="ARBA00037742"/>
    </source>
</evidence>
<reference evidence="9" key="1">
    <citation type="submission" date="2022-07" db="EMBL/GenBank/DDBJ databases">
        <title>Phylogenomic reconstructions and comparative analyses of Kickxellomycotina fungi.</title>
        <authorList>
            <person name="Reynolds N.K."/>
            <person name="Stajich J.E."/>
            <person name="Barry K."/>
            <person name="Grigoriev I.V."/>
            <person name="Crous P."/>
            <person name="Smith M.E."/>
        </authorList>
    </citation>
    <scope>NUCLEOTIDE SEQUENCE</scope>
    <source>
        <strain evidence="9">RSA 567</strain>
    </source>
</reference>
<keyword evidence="2 7" id="KW-0378">Hydrolase</keyword>
<dbReference type="EC" id="3.6.1.42" evidence="4"/>
<keyword evidence="8" id="KW-1133">Transmembrane helix</keyword>
<name>A0A9W8B548_9FUNG</name>
<evidence type="ECO:0000256" key="5">
    <source>
        <dbReference type="PIRSR" id="PIRSR600407-1"/>
    </source>
</evidence>
<sequence length="545" mass="61010">MVMLRDTMLRHDPDSDAISVADSDRNGKYKPRGRFGWDRRYLKYGLMGGLALLVLWFFASNGGSRLSEVQRKFTGSGSSTAKQGAVAPVQSQDEALTSKHCTVAHPGKPLLQYVLMIDAGSTGSRIHVYKFSYCKEHPELESEVFDFTKPGLSSYPDNPQAAAESLDGLMGTALRSVPKSLHHCTPVAVKATAGLRLLGDQKSQAILDKVREHLSTKYAFPVIQKDGVVVMDGKDEGVYAWITVNYLLNLVGTTTKIPTAAVFDLGGGSTQIVFEPTAPQKTPQPFTMAPGDHHYTLDFNGYHYDLYQHSYLGYGLKEARRQINEQALDNFLRENPQVAVKSVMPIVPHPCFPTNYTESWTPTNHPEMAAVTFQGTDTGSWKTCSQLADQILHKHAPCDTSPCSFQGVYQPQLMEHFRTNPIYAFSYFYDRTSPLGLPEEFKMKQLRALTKRACMYQHPENLKLPPTQQVLPTFNSEIQSELMARPYYCMDLNYIYSLLSTGYEIAEDRTLYMAKKLKDVETGWCLGASIALLDDGHYCQVKELD</sequence>
<feature type="transmembrane region" description="Helical" evidence="8">
    <location>
        <begin position="41"/>
        <end position="59"/>
    </location>
</feature>
<dbReference type="EMBL" id="JANBQB010000441">
    <property type="protein sequence ID" value="KAJ1976333.1"/>
    <property type="molecule type" value="Genomic_DNA"/>
</dbReference>
<keyword evidence="6" id="KW-0547">Nucleotide-binding</keyword>
<gene>
    <name evidence="9" type="primary">GDA1</name>
    <name evidence="9" type="ORF">H4R34_004018</name>
</gene>
<dbReference type="AlphaFoldDB" id="A0A9W8B548"/>
<keyword evidence="6" id="KW-0067">ATP-binding</keyword>
<proteinExistence type="inferred from homology"/>
<dbReference type="PROSITE" id="PS01238">
    <property type="entry name" value="GDA1_CD39_NTPASE"/>
    <property type="match status" value="1"/>
</dbReference>
<evidence type="ECO:0000313" key="10">
    <source>
        <dbReference type="Proteomes" id="UP001151582"/>
    </source>
</evidence>
<dbReference type="GO" id="GO:0006487">
    <property type="term" value="P:protein N-linked glycosylation"/>
    <property type="evidence" value="ECO:0007669"/>
    <property type="project" value="TreeGrafter"/>
</dbReference>
<dbReference type="OrthoDB" id="6372431at2759"/>
<protein>
    <recommendedName>
        <fullName evidence="4">guanosine-diphosphatase</fullName>
        <ecNumber evidence="4">3.6.1.42</ecNumber>
    </recommendedName>
</protein>
<evidence type="ECO:0000256" key="8">
    <source>
        <dbReference type="SAM" id="Phobius"/>
    </source>
</evidence>
<comment type="similarity">
    <text evidence="1 7">Belongs to the GDA1/CD39 NTPase family.</text>
</comment>